<dbReference type="PANTHER" id="PTHR43808:SF31">
    <property type="entry name" value="N-ACETYL-L-CITRULLINE DEACETYLASE"/>
    <property type="match status" value="1"/>
</dbReference>
<evidence type="ECO:0000313" key="11">
    <source>
        <dbReference type="EMBL" id="SMC10260.1"/>
    </source>
</evidence>
<dbReference type="InterPro" id="IPR010169">
    <property type="entry name" value="AcOrn-deacetyl"/>
</dbReference>
<keyword evidence="12" id="KW-1185">Reference proteome</keyword>
<keyword evidence="4" id="KW-0055">Arginine biosynthesis</keyword>
<dbReference type="Pfam" id="PF07687">
    <property type="entry name" value="M20_dimer"/>
    <property type="match status" value="1"/>
</dbReference>
<dbReference type="Gene3D" id="3.40.630.10">
    <property type="entry name" value="Zn peptidases"/>
    <property type="match status" value="1"/>
</dbReference>
<evidence type="ECO:0000256" key="6">
    <source>
        <dbReference type="ARBA" id="ARBA00022723"/>
    </source>
</evidence>
<dbReference type="InterPro" id="IPR001261">
    <property type="entry name" value="ArgE/DapE_CS"/>
</dbReference>
<evidence type="ECO:0000256" key="3">
    <source>
        <dbReference type="ARBA" id="ARBA00022490"/>
    </source>
</evidence>
<dbReference type="NCBIfam" id="TIGR01892">
    <property type="entry name" value="AcOrn-deacetyl"/>
    <property type="match status" value="1"/>
</dbReference>
<dbReference type="EC" id="3.5.1.16" evidence="11"/>
<comment type="cofactor">
    <cofactor evidence="1">
        <name>Zn(2+)</name>
        <dbReference type="ChEBI" id="CHEBI:29105"/>
    </cofactor>
</comment>
<keyword evidence="7 11" id="KW-0378">Hydrolase</keyword>
<dbReference type="InterPro" id="IPR011650">
    <property type="entry name" value="Peptidase_M20_dimer"/>
</dbReference>
<dbReference type="InterPro" id="IPR050072">
    <property type="entry name" value="Peptidase_M20A"/>
</dbReference>
<dbReference type="SUPFAM" id="SSF53187">
    <property type="entry name" value="Zn-dependent exopeptidases"/>
    <property type="match status" value="1"/>
</dbReference>
<sequence>MADNLKSATEILERLVGFDSVSGRPNQDITGYIKEMLEAQGAEVTLSHDADGQRANVFATIGPQVDGGVVLNGHTDVVPVEGQVWGSDPFTLTPKDGRLYGRGSVDMKGFLACVMASVPVFQAADLARPIHIAFTYDEEIGGIGMPVLLNSMESFPYRPSVVIVGEPTDMNIVTGHKGGDEMRTEIVGHEVHSCDPRHGVSAISVAMRLIAKIEEIGARLAADPAPNSPYVPPYGTFNIGTIEGGAARNATAGWCNFDWEFRGMPGQDSRAIIAEIEDYATQELLPAMKAISPRAGIDIITEVAVPSLDDRNAQAAAAFVSDITGQNSQSVVSFGTDAGYFSDAGLSTVVFGPGTIRRAHGADEYIEVAELQQGLDFLSAVAGKLSR</sequence>
<evidence type="ECO:0000256" key="5">
    <source>
        <dbReference type="ARBA" id="ARBA00022605"/>
    </source>
</evidence>
<name>A0A1X7BL14_9RHOB</name>
<comment type="similarity">
    <text evidence="2">Belongs to the peptidase M20A family. ArgE subfamily.</text>
</comment>
<reference evidence="11 12" key="1">
    <citation type="submission" date="2017-03" db="EMBL/GenBank/DDBJ databases">
        <authorList>
            <person name="Afonso C.L."/>
            <person name="Miller P.J."/>
            <person name="Scott M.A."/>
            <person name="Spackman E."/>
            <person name="Goraichik I."/>
            <person name="Dimitrov K.M."/>
            <person name="Suarez D.L."/>
            <person name="Swayne D.E."/>
        </authorList>
    </citation>
    <scope>NUCLEOTIDE SEQUENCE [LARGE SCALE GENOMIC DNA]</scope>
    <source>
        <strain evidence="11 12">CECT 7745</strain>
    </source>
</reference>
<dbReference type="SUPFAM" id="SSF55031">
    <property type="entry name" value="Bacterial exopeptidase dimerisation domain"/>
    <property type="match status" value="1"/>
</dbReference>
<evidence type="ECO:0000256" key="2">
    <source>
        <dbReference type="ARBA" id="ARBA00005691"/>
    </source>
</evidence>
<dbReference type="EMBL" id="FWXB01000001">
    <property type="protein sequence ID" value="SMC10260.1"/>
    <property type="molecule type" value="Genomic_DNA"/>
</dbReference>
<dbReference type="Pfam" id="PF01546">
    <property type="entry name" value="Peptidase_M20"/>
    <property type="match status" value="1"/>
</dbReference>
<protein>
    <submittedName>
        <fullName evidence="11">Acetylornithine deacetylase</fullName>
        <ecNumber evidence="11">3.5.1.16</ecNumber>
    </submittedName>
</protein>
<keyword evidence="9" id="KW-0170">Cobalt</keyword>
<dbReference type="PANTHER" id="PTHR43808">
    <property type="entry name" value="ACETYLORNITHINE DEACETYLASE"/>
    <property type="match status" value="1"/>
</dbReference>
<keyword evidence="8" id="KW-0862">Zinc</keyword>
<dbReference type="PROSITE" id="PS00759">
    <property type="entry name" value="ARGE_DAPE_CPG2_2"/>
    <property type="match status" value="1"/>
</dbReference>
<evidence type="ECO:0000256" key="4">
    <source>
        <dbReference type="ARBA" id="ARBA00022571"/>
    </source>
</evidence>
<dbReference type="InterPro" id="IPR036264">
    <property type="entry name" value="Bact_exopeptidase_dim_dom"/>
</dbReference>
<evidence type="ECO:0000259" key="10">
    <source>
        <dbReference type="Pfam" id="PF07687"/>
    </source>
</evidence>
<keyword evidence="5" id="KW-0028">Amino-acid biosynthesis</keyword>
<evidence type="ECO:0000256" key="8">
    <source>
        <dbReference type="ARBA" id="ARBA00022833"/>
    </source>
</evidence>
<keyword evidence="3" id="KW-0963">Cytoplasm</keyword>
<dbReference type="GO" id="GO:0046872">
    <property type="term" value="F:metal ion binding"/>
    <property type="evidence" value="ECO:0007669"/>
    <property type="project" value="UniProtKB-KW"/>
</dbReference>
<keyword evidence="6" id="KW-0479">Metal-binding</keyword>
<evidence type="ECO:0000256" key="1">
    <source>
        <dbReference type="ARBA" id="ARBA00001947"/>
    </source>
</evidence>
<dbReference type="CDD" id="cd03894">
    <property type="entry name" value="M20_ArgE"/>
    <property type="match status" value="1"/>
</dbReference>
<evidence type="ECO:0000256" key="9">
    <source>
        <dbReference type="ARBA" id="ARBA00023285"/>
    </source>
</evidence>
<dbReference type="Proteomes" id="UP000193224">
    <property type="component" value="Unassembled WGS sequence"/>
</dbReference>
<organism evidence="11 12">
    <name type="scientific">Roseovarius aestuarii</name>
    <dbReference type="NCBI Taxonomy" id="475083"/>
    <lineage>
        <taxon>Bacteria</taxon>
        <taxon>Pseudomonadati</taxon>
        <taxon>Pseudomonadota</taxon>
        <taxon>Alphaproteobacteria</taxon>
        <taxon>Rhodobacterales</taxon>
        <taxon>Roseobacteraceae</taxon>
        <taxon>Roseovarius</taxon>
    </lineage>
</organism>
<accession>A0A1X7BL14</accession>
<dbReference type="RefSeq" id="WP_176237580.1">
    <property type="nucleotide sequence ID" value="NZ_FWXB01000001.1"/>
</dbReference>
<dbReference type="NCBIfam" id="NF005710">
    <property type="entry name" value="PRK07522.1"/>
    <property type="match status" value="1"/>
</dbReference>
<feature type="domain" description="Peptidase M20 dimerisation" evidence="10">
    <location>
        <begin position="174"/>
        <end position="285"/>
    </location>
</feature>
<evidence type="ECO:0000256" key="7">
    <source>
        <dbReference type="ARBA" id="ARBA00022801"/>
    </source>
</evidence>
<dbReference type="GO" id="GO:0006526">
    <property type="term" value="P:L-arginine biosynthetic process"/>
    <property type="evidence" value="ECO:0007669"/>
    <property type="project" value="UniProtKB-KW"/>
</dbReference>
<evidence type="ECO:0000313" key="12">
    <source>
        <dbReference type="Proteomes" id="UP000193224"/>
    </source>
</evidence>
<gene>
    <name evidence="11" type="primary">argE_1</name>
    <name evidence="11" type="ORF">ROA7745_00063</name>
</gene>
<dbReference type="Gene3D" id="3.30.70.360">
    <property type="match status" value="1"/>
</dbReference>
<dbReference type="AlphaFoldDB" id="A0A1X7BL14"/>
<proteinExistence type="inferred from homology"/>
<dbReference type="InterPro" id="IPR002933">
    <property type="entry name" value="Peptidase_M20"/>
</dbReference>
<dbReference type="GO" id="GO:0008777">
    <property type="term" value="F:acetylornithine deacetylase activity"/>
    <property type="evidence" value="ECO:0007669"/>
    <property type="project" value="UniProtKB-EC"/>
</dbReference>